<keyword evidence="3" id="KW-1185">Reference proteome</keyword>
<dbReference type="Proteomes" id="UP001445335">
    <property type="component" value="Unassembled WGS sequence"/>
</dbReference>
<feature type="compositionally biased region" description="Acidic residues" evidence="1">
    <location>
        <begin position="44"/>
        <end position="60"/>
    </location>
</feature>
<feature type="region of interest" description="Disordered" evidence="1">
    <location>
        <begin position="18"/>
        <end position="284"/>
    </location>
</feature>
<dbReference type="Gene3D" id="3.30.1490.40">
    <property type="match status" value="1"/>
</dbReference>
<dbReference type="InterPro" id="IPR035445">
    <property type="entry name" value="GYF-like_dom_sf"/>
</dbReference>
<protein>
    <recommendedName>
        <fullName evidence="4">GYF domain-containing protein</fullName>
    </recommendedName>
</protein>
<organism evidence="2 3">
    <name type="scientific">Elliptochloris bilobata</name>
    <dbReference type="NCBI Taxonomy" id="381761"/>
    <lineage>
        <taxon>Eukaryota</taxon>
        <taxon>Viridiplantae</taxon>
        <taxon>Chlorophyta</taxon>
        <taxon>core chlorophytes</taxon>
        <taxon>Trebouxiophyceae</taxon>
        <taxon>Trebouxiophyceae incertae sedis</taxon>
        <taxon>Elliptochloris clade</taxon>
        <taxon>Elliptochloris</taxon>
    </lineage>
</organism>
<evidence type="ECO:0000313" key="3">
    <source>
        <dbReference type="Proteomes" id="UP001445335"/>
    </source>
</evidence>
<feature type="compositionally biased region" description="Basic and acidic residues" evidence="1">
    <location>
        <begin position="174"/>
        <end position="205"/>
    </location>
</feature>
<feature type="compositionally biased region" description="Basic and acidic residues" evidence="1">
    <location>
        <begin position="33"/>
        <end position="43"/>
    </location>
</feature>
<evidence type="ECO:0008006" key="4">
    <source>
        <dbReference type="Google" id="ProtNLM"/>
    </source>
</evidence>
<gene>
    <name evidence="2" type="ORF">WJX81_004014</name>
</gene>
<reference evidence="2 3" key="1">
    <citation type="journal article" date="2024" name="Nat. Commun.">
        <title>Phylogenomics reveals the evolutionary origins of lichenization in chlorophyte algae.</title>
        <authorList>
            <person name="Puginier C."/>
            <person name="Libourel C."/>
            <person name="Otte J."/>
            <person name="Skaloud P."/>
            <person name="Haon M."/>
            <person name="Grisel S."/>
            <person name="Petersen M."/>
            <person name="Berrin J.G."/>
            <person name="Delaux P.M."/>
            <person name="Dal Grande F."/>
            <person name="Keller J."/>
        </authorList>
    </citation>
    <scope>NUCLEOTIDE SEQUENCE [LARGE SCALE GENOMIC DNA]</scope>
    <source>
        <strain evidence="2 3">SAG 245.80</strain>
    </source>
</reference>
<dbReference type="AlphaFoldDB" id="A0AAW1QZ57"/>
<feature type="compositionally biased region" description="Basic and acidic residues" evidence="1">
    <location>
        <begin position="246"/>
        <end position="256"/>
    </location>
</feature>
<name>A0AAW1QZ57_9CHLO</name>
<sequence length="438" mass="46470">MPACRAAHIPPLTLPEARSLLTNASAPNSRAYAGRDDGNRAGADDDDEAVLYESDYEGLDAEPSHPAAAAEQLAQGSPSKGPTAHRRNNSSPAAAAAQRGSGGSEPAREHAPISWQATKHAPTDGGAGGENRGDDRARGRGGGGSKEGGAVSKASPAAAEDGSGVRRGAATALFERRKLEREAEARSRGERDSGRTSSRRQDRSPAGESRPPTASSHDKERAVKPAAEPQASERRSGHSSKAGGRAADREEADRAKALARGEPGHANGSGHGRRWGGGRRGQAPLSGYCFRARRSSWYGASPPPLAIAAAAAPLAAAAPPCYERGAHASDKRPRMERAERVVQQVREALPLPPALPPPPPPPAATLHADRVSDAEMRKEWHYCDPSGQTRGPCSIAQFRKWLADMRARPELAREYREFCECMVWRADTPRMPLTRLVT</sequence>
<evidence type="ECO:0000256" key="1">
    <source>
        <dbReference type="SAM" id="MobiDB-lite"/>
    </source>
</evidence>
<dbReference type="EMBL" id="JALJOU010000062">
    <property type="protein sequence ID" value="KAK9826818.1"/>
    <property type="molecule type" value="Genomic_DNA"/>
</dbReference>
<accession>A0AAW1QZ57</accession>
<evidence type="ECO:0000313" key="2">
    <source>
        <dbReference type="EMBL" id="KAK9826818.1"/>
    </source>
</evidence>
<proteinExistence type="predicted"/>
<dbReference type="SUPFAM" id="SSF55277">
    <property type="entry name" value="GYF domain"/>
    <property type="match status" value="1"/>
</dbReference>
<comment type="caution">
    <text evidence="2">The sequence shown here is derived from an EMBL/GenBank/DDBJ whole genome shotgun (WGS) entry which is preliminary data.</text>
</comment>